<reference evidence="1 2" key="1">
    <citation type="submission" date="2020-06" db="EMBL/GenBank/DDBJ databases">
        <authorList>
            <person name="Criscuolo A."/>
        </authorList>
    </citation>
    <scope>NUCLEOTIDE SEQUENCE [LARGE SCALE GENOMIC DNA]</scope>
    <source>
        <strain evidence="2">CIP 110025</strain>
    </source>
</reference>
<name>A0A6V6Z9J9_9FLAO</name>
<gene>
    <name evidence="1" type="ORF">FLACHUCJ7_03683</name>
</gene>
<keyword evidence="2" id="KW-1185">Reference proteome</keyword>
<accession>A0A6V6Z9J9</accession>
<dbReference type="EMBL" id="CAIJDO010000215">
    <property type="protein sequence ID" value="CAD0008216.1"/>
    <property type="molecule type" value="Genomic_DNA"/>
</dbReference>
<dbReference type="AlphaFoldDB" id="A0A6V6Z9J9"/>
<protein>
    <submittedName>
        <fullName evidence="1">Uncharacterized protein</fullName>
    </submittedName>
</protein>
<evidence type="ECO:0000313" key="1">
    <source>
        <dbReference type="EMBL" id="CAD0008216.1"/>
    </source>
</evidence>
<dbReference type="Proteomes" id="UP000556700">
    <property type="component" value="Unassembled WGS sequence"/>
</dbReference>
<evidence type="ECO:0000313" key="2">
    <source>
        <dbReference type="Proteomes" id="UP000556700"/>
    </source>
</evidence>
<organism evidence="1 2">
    <name type="scientific">Flavobacterium chungangense</name>
    <dbReference type="NCBI Taxonomy" id="554283"/>
    <lineage>
        <taxon>Bacteria</taxon>
        <taxon>Pseudomonadati</taxon>
        <taxon>Bacteroidota</taxon>
        <taxon>Flavobacteriia</taxon>
        <taxon>Flavobacteriales</taxon>
        <taxon>Flavobacteriaceae</taxon>
        <taxon>Flavobacterium</taxon>
    </lineage>
</organism>
<proteinExistence type="predicted"/>
<comment type="caution">
    <text evidence="1">The sequence shown here is derived from an EMBL/GenBank/DDBJ whole genome shotgun (WGS) entry which is preliminary data.</text>
</comment>
<sequence>MAFIEYYQEQRTIEFKKRTDIDLQSLIRISARPKYFLFGLEMYLFPKPVFYFDKENLYRIQLNEPVIKHDISTIIEVRRTNIVINERRVWKIIINDYGGKISYKVRSNYGKFDWFLDKIKKNPNAIVDSKHVWGIFE</sequence>